<dbReference type="AlphaFoldDB" id="A0A7C3HYI7"/>
<proteinExistence type="predicted"/>
<evidence type="ECO:0000313" key="1">
    <source>
        <dbReference type="EMBL" id="HFG21543.1"/>
    </source>
</evidence>
<sequence>MTATEQYLKALATMKFTNPTGPSARMAQKLTGMTPKEAVDFAHGLRADEESSAKLARGAFAMINSLCALDLLDKTGSIKPFLLTDLTPTAERIALERKVAYE</sequence>
<organism evidence="1">
    <name type="scientific">Meiothermus ruber</name>
    <dbReference type="NCBI Taxonomy" id="277"/>
    <lineage>
        <taxon>Bacteria</taxon>
        <taxon>Thermotogati</taxon>
        <taxon>Deinococcota</taxon>
        <taxon>Deinococci</taxon>
        <taxon>Thermales</taxon>
        <taxon>Thermaceae</taxon>
        <taxon>Meiothermus</taxon>
    </lineage>
</organism>
<comment type="caution">
    <text evidence="1">The sequence shown here is derived from an EMBL/GenBank/DDBJ whole genome shotgun (WGS) entry which is preliminary data.</text>
</comment>
<reference evidence="1" key="1">
    <citation type="journal article" date="2020" name="mSystems">
        <title>Genome- and Community-Level Interaction Insights into Carbon Utilization and Element Cycling Functions of Hydrothermarchaeota in Hydrothermal Sediment.</title>
        <authorList>
            <person name="Zhou Z."/>
            <person name="Liu Y."/>
            <person name="Xu W."/>
            <person name="Pan J."/>
            <person name="Luo Z.H."/>
            <person name="Li M."/>
        </authorList>
    </citation>
    <scope>NUCLEOTIDE SEQUENCE [LARGE SCALE GENOMIC DNA]</scope>
    <source>
        <strain evidence="1">SpSt-524</strain>
    </source>
</reference>
<gene>
    <name evidence="1" type="ORF">ENS82_12675</name>
</gene>
<dbReference type="EMBL" id="DSWI01000031">
    <property type="protein sequence ID" value="HFG21543.1"/>
    <property type="molecule type" value="Genomic_DNA"/>
</dbReference>
<accession>A0A7C3HYI7</accession>
<name>A0A7C3HYI7_MEIRU</name>
<protein>
    <submittedName>
        <fullName evidence="1">Uncharacterized protein</fullName>
    </submittedName>
</protein>